<dbReference type="GO" id="GO:0019867">
    <property type="term" value="C:outer membrane"/>
    <property type="evidence" value="ECO:0007669"/>
    <property type="project" value="InterPro"/>
</dbReference>
<keyword evidence="4" id="KW-0472">Membrane</keyword>
<reference evidence="7 8" key="1">
    <citation type="submission" date="2019-11" db="EMBL/GenBank/DDBJ databases">
        <authorList>
            <person name="Zheng R.K."/>
            <person name="Sun C.M."/>
        </authorList>
    </citation>
    <scope>NUCLEOTIDE SEQUENCE [LARGE SCALE GENOMIC DNA]</scope>
    <source>
        <strain evidence="7 8">WC007</strain>
    </source>
</reference>
<protein>
    <submittedName>
        <fullName evidence="7">BamA/TamA family outer membrane protein</fullName>
    </submittedName>
</protein>
<organism evidence="7 8">
    <name type="scientific">Maribellus comscasis</name>
    <dbReference type="NCBI Taxonomy" id="2681766"/>
    <lineage>
        <taxon>Bacteria</taxon>
        <taxon>Pseudomonadati</taxon>
        <taxon>Bacteroidota</taxon>
        <taxon>Bacteroidia</taxon>
        <taxon>Marinilabiliales</taxon>
        <taxon>Prolixibacteraceae</taxon>
        <taxon>Maribellus</taxon>
    </lineage>
</organism>
<gene>
    <name evidence="7" type="ORF">GM418_10355</name>
</gene>
<dbReference type="InterPro" id="IPR004843">
    <property type="entry name" value="Calcineurin-like_PHP"/>
</dbReference>
<evidence type="ECO:0000256" key="4">
    <source>
        <dbReference type="ARBA" id="ARBA00023136"/>
    </source>
</evidence>
<dbReference type="PANTHER" id="PTHR10161">
    <property type="entry name" value="TARTRATE-RESISTANT ACID PHOSPHATASE TYPE 5"/>
    <property type="match status" value="1"/>
</dbReference>
<evidence type="ECO:0000259" key="5">
    <source>
        <dbReference type="Pfam" id="PF00149"/>
    </source>
</evidence>
<dbReference type="Pfam" id="PF00149">
    <property type="entry name" value="Metallophos"/>
    <property type="match status" value="1"/>
</dbReference>
<keyword evidence="3" id="KW-0378">Hydrolase</keyword>
<feature type="domain" description="Bacterial surface antigen (D15)" evidence="6">
    <location>
        <begin position="1005"/>
        <end position="1223"/>
    </location>
</feature>
<dbReference type="PANTHER" id="PTHR10161:SF14">
    <property type="entry name" value="TARTRATE-RESISTANT ACID PHOSPHATASE TYPE 5"/>
    <property type="match status" value="1"/>
</dbReference>
<comment type="subcellular location">
    <subcellularLocation>
        <location evidence="1">Membrane</location>
    </subcellularLocation>
</comment>
<evidence type="ECO:0000256" key="3">
    <source>
        <dbReference type="ARBA" id="ARBA00022801"/>
    </source>
</evidence>
<evidence type="ECO:0000259" key="6">
    <source>
        <dbReference type="Pfam" id="PF01103"/>
    </source>
</evidence>
<evidence type="ECO:0000256" key="1">
    <source>
        <dbReference type="ARBA" id="ARBA00004370"/>
    </source>
</evidence>
<dbReference type="InterPro" id="IPR051558">
    <property type="entry name" value="Metallophosphoesterase_PAP"/>
</dbReference>
<dbReference type="InterPro" id="IPR000184">
    <property type="entry name" value="Bac_surfAg_D15"/>
</dbReference>
<dbReference type="SUPFAM" id="SSF56300">
    <property type="entry name" value="Metallo-dependent phosphatases"/>
    <property type="match status" value="1"/>
</dbReference>
<keyword evidence="8" id="KW-1185">Reference proteome</keyword>
<proteinExistence type="predicted"/>
<dbReference type="Gene3D" id="2.40.160.50">
    <property type="entry name" value="membrane protein fhac: a member of the omp85/tpsb transporter family"/>
    <property type="match status" value="1"/>
</dbReference>
<sequence length="1240" mass="142542">MMSNKRKQYITIFTFLLFVLLQQAAVAQKIFYSAENKEWPGEITEPPETKLYSIFLIGDLKHPIENKNLELLKNKLEKEGEKSALVVLGDIVYPRGLTDKEEPGFEESLRRHEAILNRIKEYPGEIVFLSGNHDWANGGEEGWESVIQQEEFIEGFLERGNTYLPDEGCPGPVEIELTEDITLIVVNSQWWFQQFEKPELDDDCDIEDENDLYIQIEDAIRRNTDKKIVFATHHPLFSVGNHGGYFPFLMNIFPFMEAKPPLYIPLPGFIYTGHRKYFGDPQDLANLDYKSFKQNLLEILEKYPNVIYAAGHEHNLQYFQADSLHHIVSGGGGEGTFIAEREKEADFAAQSVGFAQLSFYKNGDVWLQFFSPQNNGSEKLLFNKKLFSKPLFSSEKKEATFQDIDFTDSIVHEKLTDLYQIGKIQRFLMGENYRDVWSTAVGFPVFDIETEKGGLSIIKRGGGQQTRSVRLEDKDGKQYVLRSANKFVEKALSEEMQNTIAVDVVQDGISASHPYAAITVPRLADAAGVMHTNPKLVWVPDDPRLGIYRKDIANDIFLFEERPAGSRKDIQSFGYSKDIVNTAETIKKTNDKHDHMVDQKAVLRARLLDILLNDWDRHDDQWRWATFNEDGVKIYKPIPRDRDQVYFVNEGPLMWVASRKWVVPKFQGFDSTIKNVVGLGFNSRYFDRAFLSEPDLQNWIDIAEDIKTGITDSVIHKAIFELPPGIYAKSGKEIEEKLKSRRDLLPKYAGEFYRFLSKEVDVVGTDERDLFQVERQKNGNTKVEVFALSDKKGKVKEKLYERTFLPDETREIRLYGLKDEDEFELSGEAEKGIKIRIIGGRDKDKVKDKSIVKGLSRKTIVYERKDKKNKLKPGSETRMHLSSKKSIDNYNRKQFKFDKTMPLITGGYNIDDGVFLGSGVSVKNYNFRDSSFHQFTGKVAFLTGAFELAYKGLVTSVSQIFDFTMDANISIPRSVDNYYGPGNETQKITDSKRFYRVRYIYGWLNPALYHQVNKSISYSVGAFYQYFDVTDTTKRFVGQLYPGVIPESAYNAHHFTGINANFTIDTRDDETIPQRGIYWKNEVGGYHNLKSEGKNFMKLQSDLSLYLSFQKDPRFVFAFRFGGATNVGDYEFFHSNFLGRKANLRGFRSNRFAGDQSFYQNTEFRVKLKNIHSYLFNGQAGMLLFNDIGRVWTDGENSNKWHQGYGGGFWISPFNAAAVTITYGKSKEDNLIDFTLSYLF</sequence>
<dbReference type="KEGG" id="mcos:GM418_10355"/>
<dbReference type="RefSeq" id="WP_158865772.1">
    <property type="nucleotide sequence ID" value="NZ_CP046401.1"/>
</dbReference>
<accession>A0A6I6K2A9</accession>
<dbReference type="Gene3D" id="3.60.21.10">
    <property type="match status" value="1"/>
</dbReference>
<dbReference type="AlphaFoldDB" id="A0A6I6K2A9"/>
<dbReference type="InterPro" id="IPR029052">
    <property type="entry name" value="Metallo-depent_PP-like"/>
</dbReference>
<dbReference type="Pfam" id="PF01103">
    <property type="entry name" value="Omp85"/>
    <property type="match status" value="1"/>
</dbReference>
<feature type="domain" description="Calcineurin-like phosphoesterase" evidence="5">
    <location>
        <begin position="54"/>
        <end position="272"/>
    </location>
</feature>
<dbReference type="EMBL" id="CP046401">
    <property type="protein sequence ID" value="QGY44044.1"/>
    <property type="molecule type" value="Genomic_DNA"/>
</dbReference>
<keyword evidence="2" id="KW-0732">Signal</keyword>
<evidence type="ECO:0000313" key="7">
    <source>
        <dbReference type="EMBL" id="QGY44044.1"/>
    </source>
</evidence>
<name>A0A6I6K2A9_9BACT</name>
<dbReference type="GO" id="GO:0016787">
    <property type="term" value="F:hydrolase activity"/>
    <property type="evidence" value="ECO:0007669"/>
    <property type="project" value="UniProtKB-KW"/>
</dbReference>
<evidence type="ECO:0000256" key="2">
    <source>
        <dbReference type="ARBA" id="ARBA00022729"/>
    </source>
</evidence>
<evidence type="ECO:0000313" key="8">
    <source>
        <dbReference type="Proteomes" id="UP000428260"/>
    </source>
</evidence>
<dbReference type="Proteomes" id="UP000428260">
    <property type="component" value="Chromosome"/>
</dbReference>